<evidence type="ECO:0000259" key="7">
    <source>
        <dbReference type="Pfam" id="PF10672"/>
    </source>
</evidence>
<dbReference type="PROSITE" id="PS50890">
    <property type="entry name" value="PUA"/>
    <property type="match status" value="1"/>
</dbReference>
<organism evidence="9 10">
    <name type="scientific">Aliidongia dinghuensis</name>
    <dbReference type="NCBI Taxonomy" id="1867774"/>
    <lineage>
        <taxon>Bacteria</taxon>
        <taxon>Pseudomonadati</taxon>
        <taxon>Pseudomonadota</taxon>
        <taxon>Alphaproteobacteria</taxon>
        <taxon>Rhodospirillales</taxon>
        <taxon>Dongiaceae</taxon>
        <taxon>Aliidongia</taxon>
    </lineage>
</organism>
<evidence type="ECO:0000256" key="4">
    <source>
        <dbReference type="ARBA" id="ARBA00022679"/>
    </source>
</evidence>
<dbReference type="InterPro" id="IPR019614">
    <property type="entry name" value="SAM-dep_methyl-trfase"/>
</dbReference>
<feature type="domain" description="S-adenosylmethionine-dependent methyltransferase" evidence="7">
    <location>
        <begin position="188"/>
        <end position="343"/>
    </location>
</feature>
<evidence type="ECO:0000313" key="10">
    <source>
        <dbReference type="Proteomes" id="UP000646365"/>
    </source>
</evidence>
<keyword evidence="3 9" id="KW-0489">Methyltransferase</keyword>
<dbReference type="Pfam" id="PF10672">
    <property type="entry name" value="Methyltrans_SAM"/>
    <property type="match status" value="1"/>
</dbReference>
<dbReference type="PANTHER" id="PTHR42873:SF1">
    <property type="entry name" value="S-ADENOSYLMETHIONINE-DEPENDENT METHYLTRANSFERASE DOMAIN-CONTAINING PROTEIN"/>
    <property type="match status" value="1"/>
</dbReference>
<reference evidence="9" key="2">
    <citation type="submission" date="2020-09" db="EMBL/GenBank/DDBJ databases">
        <authorList>
            <person name="Sun Q."/>
            <person name="Zhou Y."/>
        </authorList>
    </citation>
    <scope>NUCLEOTIDE SEQUENCE</scope>
    <source>
        <strain evidence="9">CGMCC 1.15725</strain>
    </source>
</reference>
<dbReference type="InterPro" id="IPR015947">
    <property type="entry name" value="PUA-like_sf"/>
</dbReference>
<dbReference type="AlphaFoldDB" id="A0A8J2YYN2"/>
<comment type="caution">
    <text evidence="9">The sequence shown here is derived from an EMBL/GenBank/DDBJ whole genome shotgun (WGS) entry which is preliminary data.</text>
</comment>
<dbReference type="GO" id="GO:0032259">
    <property type="term" value="P:methylation"/>
    <property type="evidence" value="ECO:0007669"/>
    <property type="project" value="UniProtKB-KW"/>
</dbReference>
<dbReference type="SUPFAM" id="SSF88697">
    <property type="entry name" value="PUA domain-like"/>
    <property type="match status" value="1"/>
</dbReference>
<dbReference type="RefSeq" id="WP_189050049.1">
    <property type="nucleotide sequence ID" value="NZ_BMJQ01000012.1"/>
</dbReference>
<dbReference type="CDD" id="cd11572">
    <property type="entry name" value="RlmI_M_like"/>
    <property type="match status" value="1"/>
</dbReference>
<sequence>MRDDPTTRPQVTLAAGKHRRAEHGHPWIYSNEVVLDAAAKALPAGSLVTVRTAEGRSLGVATFNAHPLITCRVIARDWSLKIDRAFLAKRIERALGLRDRLFAEPYYRLIHAEADGLPGLIVDRYGTALVCQLNTAWASAMEAEILAALDAVLAPELIVLRNDSPARALEGLAGETRVAKGSLSGPLPVRENGANFLADLSEGQKTGWFFDQRPNRAFVAALAKGERVIDCYSFSGGFGIQAAVAGASEVTLVDRSEPALALAEQAAALNGVADRVKVARGEVFETLEKLAEAKERFGVVILDPPAFVKSKKDLGPGSRGYRKMVRLGAALVQKQGILLAASCSHNMPLELFAEAVRQGLDDAGRTGRILYTGGAGPDHPVHPALPESAYLKAQVLAID</sequence>
<dbReference type="EMBL" id="BMJQ01000012">
    <property type="protein sequence ID" value="GGF34173.1"/>
    <property type="molecule type" value="Genomic_DNA"/>
</dbReference>
<evidence type="ECO:0000256" key="1">
    <source>
        <dbReference type="ARBA" id="ARBA00004496"/>
    </source>
</evidence>
<evidence type="ECO:0000259" key="8">
    <source>
        <dbReference type="Pfam" id="PF17785"/>
    </source>
</evidence>
<keyword evidence="2" id="KW-0963">Cytoplasm</keyword>
<dbReference type="Gene3D" id="3.40.50.150">
    <property type="entry name" value="Vaccinia Virus protein VP39"/>
    <property type="match status" value="1"/>
</dbReference>
<reference evidence="9" key="1">
    <citation type="journal article" date="2014" name="Int. J. Syst. Evol. Microbiol.">
        <title>Complete genome sequence of Corynebacterium casei LMG S-19264T (=DSM 44701T), isolated from a smear-ripened cheese.</title>
        <authorList>
            <consortium name="US DOE Joint Genome Institute (JGI-PGF)"/>
            <person name="Walter F."/>
            <person name="Albersmeier A."/>
            <person name="Kalinowski J."/>
            <person name="Ruckert C."/>
        </authorList>
    </citation>
    <scope>NUCLEOTIDE SEQUENCE</scope>
    <source>
        <strain evidence="9">CGMCC 1.15725</strain>
    </source>
</reference>
<dbReference type="Proteomes" id="UP000646365">
    <property type="component" value="Unassembled WGS sequence"/>
</dbReference>
<dbReference type="GO" id="GO:0005737">
    <property type="term" value="C:cytoplasm"/>
    <property type="evidence" value="ECO:0007669"/>
    <property type="project" value="UniProtKB-SubCell"/>
</dbReference>
<comment type="similarity">
    <text evidence="6">Belongs to the methyltransferase superfamily. RlmI family.</text>
</comment>
<dbReference type="GO" id="GO:0003723">
    <property type="term" value="F:RNA binding"/>
    <property type="evidence" value="ECO:0007669"/>
    <property type="project" value="InterPro"/>
</dbReference>
<keyword evidence="4" id="KW-0808">Transferase</keyword>
<evidence type="ECO:0000256" key="3">
    <source>
        <dbReference type="ARBA" id="ARBA00022603"/>
    </source>
</evidence>
<evidence type="ECO:0000313" key="9">
    <source>
        <dbReference type="EMBL" id="GGF34173.1"/>
    </source>
</evidence>
<dbReference type="InterPro" id="IPR041532">
    <property type="entry name" value="RlmI-like_PUA"/>
</dbReference>
<keyword evidence="5" id="KW-0949">S-adenosyl-L-methionine</keyword>
<dbReference type="Pfam" id="PF17785">
    <property type="entry name" value="PUA_3"/>
    <property type="match status" value="1"/>
</dbReference>
<evidence type="ECO:0000256" key="6">
    <source>
        <dbReference type="ARBA" id="ARBA00038091"/>
    </source>
</evidence>
<name>A0A8J2YYN2_9PROT</name>
<keyword evidence="10" id="KW-1185">Reference proteome</keyword>
<dbReference type="CDD" id="cd02440">
    <property type="entry name" value="AdoMet_MTases"/>
    <property type="match status" value="1"/>
</dbReference>
<dbReference type="SUPFAM" id="SSF53335">
    <property type="entry name" value="S-adenosyl-L-methionine-dependent methyltransferases"/>
    <property type="match status" value="1"/>
</dbReference>
<dbReference type="Gene3D" id="3.30.750.80">
    <property type="entry name" value="RNA methyltransferase domain (HRMD) like"/>
    <property type="match status" value="1"/>
</dbReference>
<proteinExistence type="inferred from homology"/>
<gene>
    <name evidence="9" type="ORF">GCM10011611_45510</name>
</gene>
<evidence type="ECO:0000256" key="5">
    <source>
        <dbReference type="ARBA" id="ARBA00022691"/>
    </source>
</evidence>
<dbReference type="InterPro" id="IPR029063">
    <property type="entry name" value="SAM-dependent_MTases_sf"/>
</dbReference>
<accession>A0A8J2YYN2</accession>
<dbReference type="GO" id="GO:0008168">
    <property type="term" value="F:methyltransferase activity"/>
    <property type="evidence" value="ECO:0007669"/>
    <property type="project" value="UniProtKB-KW"/>
</dbReference>
<evidence type="ECO:0000256" key="2">
    <source>
        <dbReference type="ARBA" id="ARBA00022490"/>
    </source>
</evidence>
<comment type="subcellular location">
    <subcellularLocation>
        <location evidence="1">Cytoplasm</location>
    </subcellularLocation>
</comment>
<dbReference type="CDD" id="cd21153">
    <property type="entry name" value="PUA_RlmI"/>
    <property type="match status" value="1"/>
</dbReference>
<dbReference type="Gene3D" id="2.30.130.10">
    <property type="entry name" value="PUA domain"/>
    <property type="match status" value="1"/>
</dbReference>
<feature type="domain" description="RlmI-like PUA" evidence="8">
    <location>
        <begin position="11"/>
        <end position="76"/>
    </location>
</feature>
<dbReference type="InterPro" id="IPR036974">
    <property type="entry name" value="PUA_sf"/>
</dbReference>
<dbReference type="PANTHER" id="PTHR42873">
    <property type="entry name" value="RIBOSOMAL RNA LARGE SUBUNIT METHYLTRANSFERASE"/>
    <property type="match status" value="1"/>
</dbReference>
<protein>
    <submittedName>
        <fullName evidence="9">SAM-dependent methyltransferase</fullName>
    </submittedName>
</protein>